<organism evidence="3 4">
    <name type="scientific">Dentiscutata erythropus</name>
    <dbReference type="NCBI Taxonomy" id="1348616"/>
    <lineage>
        <taxon>Eukaryota</taxon>
        <taxon>Fungi</taxon>
        <taxon>Fungi incertae sedis</taxon>
        <taxon>Mucoromycota</taxon>
        <taxon>Glomeromycotina</taxon>
        <taxon>Glomeromycetes</taxon>
        <taxon>Diversisporales</taxon>
        <taxon>Gigasporaceae</taxon>
        <taxon>Dentiscutata</taxon>
    </lineage>
</organism>
<comment type="caution">
    <text evidence="3">The sequence shown here is derived from an EMBL/GenBank/DDBJ whole genome shotgun (WGS) entry which is preliminary data.</text>
</comment>
<evidence type="ECO:0000256" key="1">
    <source>
        <dbReference type="SAM" id="Coils"/>
    </source>
</evidence>
<sequence>MSNNSNNSPTNTISNTANLSKTSNTETTNADISTYITNPFINSDNITNPPTLDDNNYLIIILQILLQAQLNNAGNKWEILKQNRYLYLLVKELRRDVKEIKDELKQQRKEKKNDLSSQVLDISGSGFALFNYKL</sequence>
<evidence type="ECO:0000313" key="3">
    <source>
        <dbReference type="EMBL" id="CAG8754935.1"/>
    </source>
</evidence>
<accession>A0A9N9IZ74</accession>
<gene>
    <name evidence="3" type="ORF">DERYTH_LOCUS17240</name>
</gene>
<evidence type="ECO:0000256" key="2">
    <source>
        <dbReference type="SAM" id="MobiDB-lite"/>
    </source>
</evidence>
<feature type="coiled-coil region" evidence="1">
    <location>
        <begin position="90"/>
        <end position="121"/>
    </location>
</feature>
<feature type="region of interest" description="Disordered" evidence="2">
    <location>
        <begin position="1"/>
        <end position="25"/>
    </location>
</feature>
<dbReference type="AlphaFoldDB" id="A0A9N9IZ74"/>
<evidence type="ECO:0000313" key="4">
    <source>
        <dbReference type="Proteomes" id="UP000789405"/>
    </source>
</evidence>
<dbReference type="Proteomes" id="UP000789405">
    <property type="component" value="Unassembled WGS sequence"/>
</dbReference>
<keyword evidence="4" id="KW-1185">Reference proteome</keyword>
<proteinExistence type="predicted"/>
<dbReference type="OrthoDB" id="10506549at2759"/>
<keyword evidence="1" id="KW-0175">Coiled coil</keyword>
<feature type="compositionally biased region" description="Low complexity" evidence="2">
    <location>
        <begin position="1"/>
        <end position="18"/>
    </location>
</feature>
<protein>
    <submittedName>
        <fullName evidence="3">24031_t:CDS:1</fullName>
    </submittedName>
</protein>
<name>A0A9N9IZ74_9GLOM</name>
<dbReference type="EMBL" id="CAJVPY010016021">
    <property type="protein sequence ID" value="CAG8754935.1"/>
    <property type="molecule type" value="Genomic_DNA"/>
</dbReference>
<reference evidence="3" key="1">
    <citation type="submission" date="2021-06" db="EMBL/GenBank/DDBJ databases">
        <authorList>
            <person name="Kallberg Y."/>
            <person name="Tangrot J."/>
            <person name="Rosling A."/>
        </authorList>
    </citation>
    <scope>NUCLEOTIDE SEQUENCE</scope>
    <source>
        <strain evidence="3">MA453B</strain>
    </source>
</reference>